<comment type="similarity">
    <text evidence="2 8">Belongs to the TGF-beta family.</text>
</comment>
<dbReference type="SUPFAM" id="SSF57501">
    <property type="entry name" value="Cystine-knot cytokines"/>
    <property type="match status" value="1"/>
</dbReference>
<evidence type="ECO:0000256" key="8">
    <source>
        <dbReference type="RuleBase" id="RU000354"/>
    </source>
</evidence>
<dbReference type="Gene3D" id="2.10.90.10">
    <property type="entry name" value="Cystine-knot cytokines"/>
    <property type="match status" value="1"/>
</dbReference>
<evidence type="ECO:0000313" key="10">
    <source>
        <dbReference type="EMBL" id="CAF2965129.1"/>
    </source>
</evidence>
<gene>
    <name evidence="10" type="ORF">LSAA_12312</name>
</gene>
<proteinExistence type="inferred from homology"/>
<dbReference type="InterPro" id="IPR015615">
    <property type="entry name" value="TGF-beta-rel"/>
</dbReference>
<dbReference type="GO" id="GO:0005615">
    <property type="term" value="C:extracellular space"/>
    <property type="evidence" value="ECO:0007669"/>
    <property type="project" value="TreeGrafter"/>
</dbReference>
<sequence>MEKLCMEWMMVVTVALLGKCCDSKGFYVDNGMGQSIPEFLSLEDQSLMQEEILTLLGLSHVPSRRPHHSHSGLNDTQLSIIHESDVIMSFGNHGRQEDLQWTRLFWFDTNELPRDPNSEAITSSLLRLYKQKGTPPTSDDAIKSHPKHYGLVKVYQLVEGSTKDANLLDSLLVSYNEQRWISLDVTNALHSWQKDYKTNQGLMVEIRDPKTDEQIHPDSIGIVGSRHSLPDREGFMVAFLKHNEDPIQKSHRVKRSSKKKIKKNHRKYSYLEDDFISDVYRDFYGGDTRSRACQKRSLFVSFKDLGWQDWIIAPEGYAAYYCHGECTFPLNTNIPRPCCAPVQLSGISVLYFDESTNVILKKFRNMVVKTCGCH</sequence>
<keyword evidence="11" id="KW-1185">Reference proteome</keyword>
<dbReference type="InterPro" id="IPR001839">
    <property type="entry name" value="TGF-b_C"/>
</dbReference>
<reference evidence="10" key="1">
    <citation type="submission" date="2021-02" db="EMBL/GenBank/DDBJ databases">
        <authorList>
            <person name="Bekaert M."/>
        </authorList>
    </citation>
    <scope>NUCLEOTIDE SEQUENCE</scope>
    <source>
        <strain evidence="10">IoA-00</strain>
    </source>
</reference>
<evidence type="ECO:0000256" key="6">
    <source>
        <dbReference type="ARBA" id="ARBA00023157"/>
    </source>
</evidence>
<keyword evidence="5 8" id="KW-0339">Growth factor</keyword>
<keyword evidence="3" id="KW-0964">Secreted</keyword>
<evidence type="ECO:0000256" key="7">
    <source>
        <dbReference type="ARBA" id="ARBA00023180"/>
    </source>
</evidence>
<protein>
    <submittedName>
        <fullName evidence="10">(salmon louse) hypothetical protein</fullName>
    </submittedName>
</protein>
<dbReference type="OrthoDB" id="5987191at2759"/>
<feature type="domain" description="TGF-beta family profile" evidence="9">
    <location>
        <begin position="265"/>
        <end position="374"/>
    </location>
</feature>
<dbReference type="PRINTS" id="PR00669">
    <property type="entry name" value="INHIBINA"/>
</dbReference>
<evidence type="ECO:0000256" key="3">
    <source>
        <dbReference type="ARBA" id="ARBA00022525"/>
    </source>
</evidence>
<dbReference type="Proteomes" id="UP000675881">
    <property type="component" value="Chromosome 6"/>
</dbReference>
<dbReference type="SMART" id="SM00204">
    <property type="entry name" value="TGFB"/>
    <property type="match status" value="1"/>
</dbReference>
<dbReference type="Pfam" id="PF00019">
    <property type="entry name" value="TGF_beta"/>
    <property type="match status" value="1"/>
</dbReference>
<name>A0A7R8CXS6_LEPSM</name>
<dbReference type="GO" id="GO:0008083">
    <property type="term" value="F:growth factor activity"/>
    <property type="evidence" value="ECO:0007669"/>
    <property type="project" value="UniProtKB-KW"/>
</dbReference>
<dbReference type="PROSITE" id="PS51362">
    <property type="entry name" value="TGF_BETA_2"/>
    <property type="match status" value="1"/>
</dbReference>
<keyword evidence="7" id="KW-0325">Glycoprotein</keyword>
<keyword evidence="6" id="KW-1015">Disulfide bond</keyword>
<accession>A0A7R8CXS6</accession>
<dbReference type="PANTHER" id="PTHR11848:SF310">
    <property type="entry name" value="PROTEIN 60A-RELATED"/>
    <property type="match status" value="1"/>
</dbReference>
<dbReference type="GO" id="GO:0005125">
    <property type="term" value="F:cytokine activity"/>
    <property type="evidence" value="ECO:0007669"/>
    <property type="project" value="TreeGrafter"/>
</dbReference>
<dbReference type="InterPro" id="IPR029034">
    <property type="entry name" value="Cystine-knot_cytokine"/>
</dbReference>
<evidence type="ECO:0000256" key="2">
    <source>
        <dbReference type="ARBA" id="ARBA00006656"/>
    </source>
</evidence>
<evidence type="ECO:0000256" key="5">
    <source>
        <dbReference type="ARBA" id="ARBA00023030"/>
    </source>
</evidence>
<dbReference type="EMBL" id="HG994585">
    <property type="protein sequence ID" value="CAF2965129.1"/>
    <property type="molecule type" value="Genomic_DNA"/>
</dbReference>
<keyword evidence="4" id="KW-0732">Signal</keyword>
<comment type="subcellular location">
    <subcellularLocation>
        <location evidence="1">Secreted</location>
    </subcellularLocation>
</comment>
<evidence type="ECO:0000259" key="9">
    <source>
        <dbReference type="PROSITE" id="PS51362"/>
    </source>
</evidence>
<dbReference type="InterPro" id="IPR017948">
    <property type="entry name" value="TGFb_CS"/>
</dbReference>
<organism evidence="10 11">
    <name type="scientific">Lepeophtheirus salmonis</name>
    <name type="common">Salmon louse</name>
    <name type="synonym">Caligus salmonis</name>
    <dbReference type="NCBI Taxonomy" id="72036"/>
    <lineage>
        <taxon>Eukaryota</taxon>
        <taxon>Metazoa</taxon>
        <taxon>Ecdysozoa</taxon>
        <taxon>Arthropoda</taxon>
        <taxon>Crustacea</taxon>
        <taxon>Multicrustacea</taxon>
        <taxon>Hexanauplia</taxon>
        <taxon>Copepoda</taxon>
        <taxon>Siphonostomatoida</taxon>
        <taxon>Caligidae</taxon>
        <taxon>Lepeophtheirus</taxon>
    </lineage>
</organism>
<dbReference type="InterPro" id="IPR001111">
    <property type="entry name" value="TGF-b_propeptide"/>
</dbReference>
<dbReference type="Pfam" id="PF00688">
    <property type="entry name" value="TGFb_propeptide"/>
    <property type="match status" value="1"/>
</dbReference>
<dbReference type="AlphaFoldDB" id="A0A7R8CXS6"/>
<evidence type="ECO:0000256" key="1">
    <source>
        <dbReference type="ARBA" id="ARBA00004613"/>
    </source>
</evidence>
<dbReference type="PROSITE" id="PS00250">
    <property type="entry name" value="TGF_BETA_1"/>
    <property type="match status" value="1"/>
</dbReference>
<dbReference type="Gene3D" id="2.60.120.970">
    <property type="match status" value="1"/>
</dbReference>
<dbReference type="PANTHER" id="PTHR11848">
    <property type="entry name" value="TGF-BETA FAMILY"/>
    <property type="match status" value="1"/>
</dbReference>
<evidence type="ECO:0000313" key="11">
    <source>
        <dbReference type="Proteomes" id="UP000675881"/>
    </source>
</evidence>
<evidence type="ECO:0000256" key="4">
    <source>
        <dbReference type="ARBA" id="ARBA00022729"/>
    </source>
</evidence>